<keyword evidence="5" id="KW-0539">Nucleus</keyword>
<evidence type="ECO:0000256" key="5">
    <source>
        <dbReference type="ARBA" id="ARBA00023242"/>
    </source>
</evidence>
<evidence type="ECO:0000256" key="4">
    <source>
        <dbReference type="ARBA" id="ARBA00023163"/>
    </source>
</evidence>
<dbReference type="Gene3D" id="2.20.25.80">
    <property type="entry name" value="WRKY domain"/>
    <property type="match status" value="1"/>
</dbReference>
<dbReference type="PROSITE" id="PS50811">
    <property type="entry name" value="WRKY"/>
    <property type="match status" value="1"/>
</dbReference>
<organism evidence="8 9">
    <name type="scientific">Striga hermonthica</name>
    <name type="common">Purple witchweed</name>
    <name type="synonym">Buchnera hermonthica</name>
    <dbReference type="NCBI Taxonomy" id="68872"/>
    <lineage>
        <taxon>Eukaryota</taxon>
        <taxon>Viridiplantae</taxon>
        <taxon>Streptophyta</taxon>
        <taxon>Embryophyta</taxon>
        <taxon>Tracheophyta</taxon>
        <taxon>Spermatophyta</taxon>
        <taxon>Magnoliopsida</taxon>
        <taxon>eudicotyledons</taxon>
        <taxon>Gunneridae</taxon>
        <taxon>Pentapetalae</taxon>
        <taxon>asterids</taxon>
        <taxon>lamiids</taxon>
        <taxon>Lamiales</taxon>
        <taxon>Orobanchaceae</taxon>
        <taxon>Buchnereae</taxon>
        <taxon>Striga</taxon>
    </lineage>
</organism>
<dbReference type="GO" id="GO:0005634">
    <property type="term" value="C:nucleus"/>
    <property type="evidence" value="ECO:0007669"/>
    <property type="project" value="UniProtKB-SubCell"/>
</dbReference>
<feature type="non-terminal residue" evidence="8">
    <location>
        <position position="69"/>
    </location>
</feature>
<evidence type="ECO:0000256" key="3">
    <source>
        <dbReference type="ARBA" id="ARBA00023125"/>
    </source>
</evidence>
<dbReference type="GO" id="GO:0003700">
    <property type="term" value="F:DNA-binding transcription factor activity"/>
    <property type="evidence" value="ECO:0007669"/>
    <property type="project" value="InterPro"/>
</dbReference>
<keyword evidence="4" id="KW-0804">Transcription</keyword>
<feature type="domain" description="WRKY" evidence="7">
    <location>
        <begin position="37"/>
        <end position="62"/>
    </location>
</feature>
<evidence type="ECO:0000256" key="2">
    <source>
        <dbReference type="ARBA" id="ARBA00023015"/>
    </source>
</evidence>
<evidence type="ECO:0000313" key="8">
    <source>
        <dbReference type="EMBL" id="CAA0831090.1"/>
    </source>
</evidence>
<proteinExistence type="predicted"/>
<dbReference type="AlphaFoldDB" id="A0A9N7NJL6"/>
<dbReference type="EMBL" id="CACSLK010027831">
    <property type="protein sequence ID" value="CAA0831090.1"/>
    <property type="molecule type" value="Genomic_DNA"/>
</dbReference>
<feature type="region of interest" description="Disordered" evidence="6">
    <location>
        <begin position="40"/>
        <end position="69"/>
    </location>
</feature>
<evidence type="ECO:0000259" key="7">
    <source>
        <dbReference type="PROSITE" id="PS50811"/>
    </source>
</evidence>
<dbReference type="GO" id="GO:0043565">
    <property type="term" value="F:sequence-specific DNA binding"/>
    <property type="evidence" value="ECO:0007669"/>
    <property type="project" value="InterPro"/>
</dbReference>
<comment type="subcellular location">
    <subcellularLocation>
        <location evidence="1">Nucleus</location>
    </subcellularLocation>
</comment>
<comment type="caution">
    <text evidence="8">The sequence shown here is derived from an EMBL/GenBank/DDBJ whole genome shotgun (WGS) entry which is preliminary data.</text>
</comment>
<dbReference type="InterPro" id="IPR036576">
    <property type="entry name" value="WRKY_dom_sf"/>
</dbReference>
<feature type="compositionally biased region" description="Pro residues" evidence="6">
    <location>
        <begin position="60"/>
        <end position="69"/>
    </location>
</feature>
<evidence type="ECO:0000256" key="6">
    <source>
        <dbReference type="SAM" id="MobiDB-lite"/>
    </source>
</evidence>
<keyword evidence="9" id="KW-1185">Reference proteome</keyword>
<feature type="non-terminal residue" evidence="8">
    <location>
        <position position="1"/>
    </location>
</feature>
<evidence type="ECO:0000313" key="9">
    <source>
        <dbReference type="Proteomes" id="UP001153555"/>
    </source>
</evidence>
<dbReference type="InterPro" id="IPR003657">
    <property type="entry name" value="WRKY_dom"/>
</dbReference>
<reference evidence="8" key="1">
    <citation type="submission" date="2019-12" db="EMBL/GenBank/DDBJ databases">
        <authorList>
            <person name="Scholes J."/>
        </authorList>
    </citation>
    <scope>NUCLEOTIDE SEQUENCE</scope>
</reference>
<sequence length="69" mass="8002">VKENIIGQPNLPRGWKTLLFRKNKVRRMIRVPTISLNAVDIPPDEYPSRKYGQRPIRGSPYPPPKHLSN</sequence>
<dbReference type="OrthoDB" id="1739634at2759"/>
<keyword evidence="2" id="KW-0805">Transcription regulation</keyword>
<keyword evidence="3" id="KW-0238">DNA-binding</keyword>
<accession>A0A9N7NJL6</accession>
<dbReference type="Proteomes" id="UP001153555">
    <property type="component" value="Unassembled WGS sequence"/>
</dbReference>
<gene>
    <name evidence="8" type="ORF">SHERM_26473</name>
</gene>
<evidence type="ECO:0000256" key="1">
    <source>
        <dbReference type="ARBA" id="ARBA00004123"/>
    </source>
</evidence>
<protein>
    <submittedName>
        <fullName evidence="8">Probable WRKY transcription factor 21</fullName>
    </submittedName>
</protein>
<name>A0A9N7NJL6_STRHE</name>